<gene>
    <name evidence="2" type="ORF">AK812_SmicGene14866</name>
</gene>
<evidence type="ECO:0000256" key="1">
    <source>
        <dbReference type="SAM" id="MobiDB-lite"/>
    </source>
</evidence>
<accession>A0A1Q9E4E4</accession>
<reference evidence="2 3" key="1">
    <citation type="submission" date="2016-02" db="EMBL/GenBank/DDBJ databases">
        <title>Genome analysis of coral dinoflagellate symbionts highlights evolutionary adaptations to a symbiotic lifestyle.</title>
        <authorList>
            <person name="Aranda M."/>
            <person name="Li Y."/>
            <person name="Liew Y.J."/>
            <person name="Baumgarten S."/>
            <person name="Simakov O."/>
            <person name="Wilson M."/>
            <person name="Piel J."/>
            <person name="Ashoor H."/>
            <person name="Bougouffa S."/>
            <person name="Bajic V.B."/>
            <person name="Ryu T."/>
            <person name="Ravasi T."/>
            <person name="Bayer T."/>
            <person name="Micklem G."/>
            <person name="Kim H."/>
            <person name="Bhak J."/>
            <person name="Lajeunesse T.C."/>
            <person name="Voolstra C.R."/>
        </authorList>
    </citation>
    <scope>NUCLEOTIDE SEQUENCE [LARGE SCALE GENOMIC DNA]</scope>
    <source>
        <strain evidence="2 3">CCMP2467</strain>
    </source>
</reference>
<protein>
    <submittedName>
        <fullName evidence="2">Uncharacterized protein</fullName>
    </submittedName>
</protein>
<feature type="compositionally biased region" description="Low complexity" evidence="1">
    <location>
        <begin position="20"/>
        <end position="42"/>
    </location>
</feature>
<comment type="caution">
    <text evidence="2">The sequence shown here is derived from an EMBL/GenBank/DDBJ whole genome shotgun (WGS) entry which is preliminary data.</text>
</comment>
<dbReference type="OrthoDB" id="10489025at2759"/>
<dbReference type="AlphaFoldDB" id="A0A1Q9E4E4"/>
<feature type="region of interest" description="Disordered" evidence="1">
    <location>
        <begin position="147"/>
        <end position="173"/>
    </location>
</feature>
<sequence>MHDRDVMHKTRCESFGLKMSQSSPLITSPSSPLMKSSRSSRSVNFGETGASKEEGDRDRGISKRGSTFARIGVETLILEPPANLSAKVVYGRLDAASKASQTLSFANYTKEYDVFTGDLKQRFDAERLRSEETSYLKKMKGLVGERGDKTKKLLYPGGELNRRSQSSGSRRLG</sequence>
<organism evidence="2 3">
    <name type="scientific">Symbiodinium microadriaticum</name>
    <name type="common">Dinoflagellate</name>
    <name type="synonym">Zooxanthella microadriatica</name>
    <dbReference type="NCBI Taxonomy" id="2951"/>
    <lineage>
        <taxon>Eukaryota</taxon>
        <taxon>Sar</taxon>
        <taxon>Alveolata</taxon>
        <taxon>Dinophyceae</taxon>
        <taxon>Suessiales</taxon>
        <taxon>Symbiodiniaceae</taxon>
        <taxon>Symbiodinium</taxon>
    </lineage>
</organism>
<proteinExistence type="predicted"/>
<dbReference type="EMBL" id="LSRX01000267">
    <property type="protein sequence ID" value="OLQ02302.1"/>
    <property type="molecule type" value="Genomic_DNA"/>
</dbReference>
<feature type="compositionally biased region" description="Basic and acidic residues" evidence="1">
    <location>
        <begin position="1"/>
        <end position="12"/>
    </location>
</feature>
<name>A0A1Q9E4E4_SYMMI</name>
<evidence type="ECO:0000313" key="3">
    <source>
        <dbReference type="Proteomes" id="UP000186817"/>
    </source>
</evidence>
<evidence type="ECO:0000313" key="2">
    <source>
        <dbReference type="EMBL" id="OLQ02302.1"/>
    </source>
</evidence>
<feature type="compositionally biased region" description="Low complexity" evidence="1">
    <location>
        <begin position="163"/>
        <end position="173"/>
    </location>
</feature>
<feature type="region of interest" description="Disordered" evidence="1">
    <location>
        <begin position="1"/>
        <end position="63"/>
    </location>
</feature>
<keyword evidence="3" id="KW-1185">Reference proteome</keyword>
<dbReference type="Proteomes" id="UP000186817">
    <property type="component" value="Unassembled WGS sequence"/>
</dbReference>
<feature type="compositionally biased region" description="Basic and acidic residues" evidence="1">
    <location>
        <begin position="50"/>
        <end position="61"/>
    </location>
</feature>